<evidence type="ECO:0000256" key="2">
    <source>
        <dbReference type="SAM" id="Phobius"/>
    </source>
</evidence>
<feature type="compositionally biased region" description="Basic and acidic residues" evidence="1">
    <location>
        <begin position="128"/>
        <end position="137"/>
    </location>
</feature>
<sequence>MVTKNTSRWSIVNSGLFRLTHRLCMVTIMPVTQSSQTKRTWFMLGNTKQHLKMRRTDGDFSTSPTSPQHGNRSLELQASVTGFLHANGCIRMDAQGQICGANGVWSEAQAETSFITSNGSPRLHHLQEERGGEHTAVGDEEVEDDDDDDDDDDDKDVRGACMDLPSPISQSFPKSDESLATPGSDQRVGDEIEEPVDIGFMAASLFLVTGIILVVVAYSVPREPTVNPEEVSARQMESIENSYARLGEHLDKCIIAGLCFLTLGGVTLSCLMLIALCKGDIYHAHRMGVTWPARTYGSLNLRLDSPDSDKHRTFIEMDVLQD</sequence>
<keyword evidence="2" id="KW-0472">Membrane</keyword>
<dbReference type="GeneTree" id="ENSGT00530000063880"/>
<keyword evidence="2" id="KW-1133">Transmembrane helix</keyword>
<dbReference type="Proteomes" id="UP000694388">
    <property type="component" value="Unplaced"/>
</dbReference>
<dbReference type="PANTHER" id="PTHR16125">
    <property type="entry name" value="TRANSMEMBRANE PROTEIN 74"/>
    <property type="match status" value="1"/>
</dbReference>
<feature type="compositionally biased region" description="Acidic residues" evidence="1">
    <location>
        <begin position="138"/>
        <end position="154"/>
    </location>
</feature>
<name>A0A8C4Q601_EPTBU</name>
<feature type="region of interest" description="Disordered" evidence="1">
    <location>
        <begin position="128"/>
        <end position="188"/>
    </location>
</feature>
<evidence type="ECO:0008006" key="5">
    <source>
        <dbReference type="Google" id="ProtNLM"/>
    </source>
</evidence>
<dbReference type="PANTHER" id="PTHR16125:SF1">
    <property type="entry name" value="TRANSMEMBRANE PROTEIN 74B-LIKE"/>
    <property type="match status" value="1"/>
</dbReference>
<dbReference type="Ensembl" id="ENSEBUT00000011087.1">
    <property type="protein sequence ID" value="ENSEBUP00000010538.1"/>
    <property type="gene ID" value="ENSEBUG00000006781.1"/>
</dbReference>
<reference evidence="3" key="2">
    <citation type="submission" date="2025-09" db="UniProtKB">
        <authorList>
            <consortium name="Ensembl"/>
        </authorList>
    </citation>
    <scope>IDENTIFICATION</scope>
</reference>
<dbReference type="AlphaFoldDB" id="A0A8C4Q601"/>
<accession>A0A8C4Q601</accession>
<proteinExistence type="predicted"/>
<feature type="transmembrane region" description="Helical" evidence="2">
    <location>
        <begin position="254"/>
        <end position="277"/>
    </location>
</feature>
<protein>
    <recommendedName>
        <fullName evidence="5">Transmembrane protein 74</fullName>
    </recommendedName>
</protein>
<feature type="transmembrane region" description="Helical" evidence="2">
    <location>
        <begin position="198"/>
        <end position="220"/>
    </location>
</feature>
<keyword evidence="2" id="KW-0812">Transmembrane</keyword>
<dbReference type="InterPro" id="IPR029695">
    <property type="entry name" value="TMEM74-like"/>
</dbReference>
<evidence type="ECO:0000313" key="4">
    <source>
        <dbReference type="Proteomes" id="UP000694388"/>
    </source>
</evidence>
<keyword evidence="4" id="KW-1185">Reference proteome</keyword>
<evidence type="ECO:0000313" key="3">
    <source>
        <dbReference type="Ensembl" id="ENSEBUP00000010538.1"/>
    </source>
</evidence>
<evidence type="ECO:0000256" key="1">
    <source>
        <dbReference type="SAM" id="MobiDB-lite"/>
    </source>
</evidence>
<organism evidence="3 4">
    <name type="scientific">Eptatretus burgeri</name>
    <name type="common">Inshore hagfish</name>
    <dbReference type="NCBI Taxonomy" id="7764"/>
    <lineage>
        <taxon>Eukaryota</taxon>
        <taxon>Metazoa</taxon>
        <taxon>Chordata</taxon>
        <taxon>Craniata</taxon>
        <taxon>Vertebrata</taxon>
        <taxon>Cyclostomata</taxon>
        <taxon>Myxini</taxon>
        <taxon>Myxiniformes</taxon>
        <taxon>Myxinidae</taxon>
        <taxon>Eptatretinae</taxon>
        <taxon>Eptatretus</taxon>
    </lineage>
</organism>
<dbReference type="Pfam" id="PF14927">
    <property type="entry name" value="Neurensin"/>
    <property type="match status" value="1"/>
</dbReference>
<reference evidence="3" key="1">
    <citation type="submission" date="2025-08" db="UniProtKB">
        <authorList>
            <consortium name="Ensembl"/>
        </authorList>
    </citation>
    <scope>IDENTIFICATION</scope>
</reference>